<reference evidence="1 2" key="1">
    <citation type="submission" date="2019-01" db="EMBL/GenBank/DDBJ databases">
        <title>Sequencing of cultivated peanut Arachis hypogaea provides insights into genome evolution and oil improvement.</title>
        <authorList>
            <person name="Chen X."/>
        </authorList>
    </citation>
    <scope>NUCLEOTIDE SEQUENCE [LARGE SCALE GENOMIC DNA]</scope>
    <source>
        <strain evidence="2">cv. Fuhuasheng</strain>
        <tissue evidence="1">Leaves</tissue>
    </source>
</reference>
<protein>
    <submittedName>
        <fullName evidence="1">Uncharacterized protein</fullName>
    </submittedName>
</protein>
<name>A0A444YG01_ARAHY</name>
<dbReference type="AlphaFoldDB" id="A0A444YG01"/>
<gene>
    <name evidence="1" type="ORF">Ahy_B07g088928</name>
</gene>
<comment type="caution">
    <text evidence="1">The sequence shown here is derived from an EMBL/GenBank/DDBJ whole genome shotgun (WGS) entry which is preliminary data.</text>
</comment>
<dbReference type="EMBL" id="SDMP01000017">
    <property type="protein sequence ID" value="RYR00821.1"/>
    <property type="molecule type" value="Genomic_DNA"/>
</dbReference>
<evidence type="ECO:0000313" key="1">
    <source>
        <dbReference type="EMBL" id="RYR00821.1"/>
    </source>
</evidence>
<proteinExistence type="predicted"/>
<evidence type="ECO:0000313" key="2">
    <source>
        <dbReference type="Proteomes" id="UP000289738"/>
    </source>
</evidence>
<accession>A0A444YG01</accession>
<dbReference type="Proteomes" id="UP000289738">
    <property type="component" value="Chromosome B07"/>
</dbReference>
<organism evidence="1 2">
    <name type="scientific">Arachis hypogaea</name>
    <name type="common">Peanut</name>
    <dbReference type="NCBI Taxonomy" id="3818"/>
    <lineage>
        <taxon>Eukaryota</taxon>
        <taxon>Viridiplantae</taxon>
        <taxon>Streptophyta</taxon>
        <taxon>Embryophyta</taxon>
        <taxon>Tracheophyta</taxon>
        <taxon>Spermatophyta</taxon>
        <taxon>Magnoliopsida</taxon>
        <taxon>eudicotyledons</taxon>
        <taxon>Gunneridae</taxon>
        <taxon>Pentapetalae</taxon>
        <taxon>rosids</taxon>
        <taxon>fabids</taxon>
        <taxon>Fabales</taxon>
        <taxon>Fabaceae</taxon>
        <taxon>Papilionoideae</taxon>
        <taxon>50 kb inversion clade</taxon>
        <taxon>dalbergioids sensu lato</taxon>
        <taxon>Dalbergieae</taxon>
        <taxon>Pterocarpus clade</taxon>
        <taxon>Arachis</taxon>
    </lineage>
</organism>
<sequence length="49" mass="5537">MDIHALISKSRFSSDMPMYDDAPRVTSWNSIAIGGDPTSCLVEFYDLWP</sequence>
<keyword evidence="2" id="KW-1185">Reference proteome</keyword>